<keyword evidence="3" id="KW-1185">Reference proteome</keyword>
<evidence type="ECO:0000313" key="2">
    <source>
        <dbReference type="EMBL" id="KAK0653683.1"/>
    </source>
</evidence>
<comment type="caution">
    <text evidence="2">The sequence shown here is derived from an EMBL/GenBank/DDBJ whole genome shotgun (WGS) entry which is preliminary data.</text>
</comment>
<gene>
    <name evidence="2" type="ORF">DIS24_g5927</name>
</gene>
<feature type="compositionally biased region" description="Basic residues" evidence="1">
    <location>
        <begin position="23"/>
        <end position="33"/>
    </location>
</feature>
<name>A0AA39YJF4_9PEZI</name>
<feature type="region of interest" description="Disordered" evidence="1">
    <location>
        <begin position="1"/>
        <end position="47"/>
    </location>
</feature>
<feature type="compositionally biased region" description="Basic and acidic residues" evidence="1">
    <location>
        <begin position="110"/>
        <end position="124"/>
    </location>
</feature>
<dbReference type="EMBL" id="JAUJDW010000026">
    <property type="protein sequence ID" value="KAK0653683.1"/>
    <property type="molecule type" value="Genomic_DNA"/>
</dbReference>
<feature type="compositionally biased region" description="Polar residues" evidence="1">
    <location>
        <begin position="7"/>
        <end position="16"/>
    </location>
</feature>
<evidence type="ECO:0000256" key="1">
    <source>
        <dbReference type="SAM" id="MobiDB-lite"/>
    </source>
</evidence>
<sequence>MAKRQSQRQASKQATASMAAMAQKRRVSKKLRLPKGTLKAQDASPTKRLAEAKKAGNLLIALWFAKDPIQHFNEYTQYYSKTGLPNADRALLRGAQLSAADESEDEDMEMTNKRKRDETIHGEPRWPPNVDIEGNCSRPVCMDDTGRVDLEHDPYCLREHFTTRWGVPKDQCVSDPPHMGSTVMWDDGDWSLAAEGEHAGLCVVDLDQPSHLRHAYNERTTLHHLISSPLLLYRITANFGAPPCTENDVYKCAWSFTLWNRDDPTCMLHICDHKGSPQAAFYGGEQASTEALQLLQWLTGENCPHSYDYTPCGRPA</sequence>
<protein>
    <submittedName>
        <fullName evidence="2">Uncharacterized protein</fullName>
    </submittedName>
</protein>
<dbReference type="AlphaFoldDB" id="A0AA39YJF4"/>
<feature type="region of interest" description="Disordered" evidence="1">
    <location>
        <begin position="98"/>
        <end position="128"/>
    </location>
</feature>
<evidence type="ECO:0000313" key="3">
    <source>
        <dbReference type="Proteomes" id="UP001175001"/>
    </source>
</evidence>
<proteinExistence type="predicted"/>
<accession>A0AA39YJF4</accession>
<organism evidence="2 3">
    <name type="scientific">Lasiodiplodia hormozganensis</name>
    <dbReference type="NCBI Taxonomy" id="869390"/>
    <lineage>
        <taxon>Eukaryota</taxon>
        <taxon>Fungi</taxon>
        <taxon>Dikarya</taxon>
        <taxon>Ascomycota</taxon>
        <taxon>Pezizomycotina</taxon>
        <taxon>Dothideomycetes</taxon>
        <taxon>Dothideomycetes incertae sedis</taxon>
        <taxon>Botryosphaeriales</taxon>
        <taxon>Botryosphaeriaceae</taxon>
        <taxon>Lasiodiplodia</taxon>
    </lineage>
</organism>
<dbReference type="Proteomes" id="UP001175001">
    <property type="component" value="Unassembled WGS sequence"/>
</dbReference>
<reference evidence="2" key="1">
    <citation type="submission" date="2023-06" db="EMBL/GenBank/DDBJ databases">
        <title>Multi-omics analyses reveal the molecular pathogenesis toolkit of Lasiodiplodia hormozganensis, a cross-kingdom pathogen.</title>
        <authorList>
            <person name="Felix C."/>
            <person name="Meneses R."/>
            <person name="Goncalves M.F.M."/>
            <person name="Tilleman L."/>
            <person name="Duarte A.S."/>
            <person name="Jorrin-Novo J.V."/>
            <person name="Van De Peer Y."/>
            <person name="Deforce D."/>
            <person name="Van Nieuwerburgh F."/>
            <person name="Esteves A.C."/>
            <person name="Alves A."/>
        </authorList>
    </citation>
    <scope>NUCLEOTIDE SEQUENCE</scope>
    <source>
        <strain evidence="2">CBS 339.90</strain>
    </source>
</reference>